<dbReference type="InParanoid" id="G3HXP1"/>
<gene>
    <name evidence="1" type="ORF">I79_015803</name>
</gene>
<name>G3HXP1_CRIGR</name>
<protein>
    <submittedName>
        <fullName evidence="1">Uncharacterized protein</fullName>
    </submittedName>
</protein>
<sequence>MMYVNRPHQKHRISSGHKKQKLVSKIWLYMSSVSINSLFTLKSVSVAGVTTP</sequence>
<reference evidence="2" key="1">
    <citation type="journal article" date="2011" name="Nat. Biotechnol.">
        <title>The genomic sequence of the Chinese hamster ovary (CHO)-K1 cell line.</title>
        <authorList>
            <person name="Xu X."/>
            <person name="Nagarajan H."/>
            <person name="Lewis N.E."/>
            <person name="Pan S."/>
            <person name="Cai Z."/>
            <person name="Liu X."/>
            <person name="Chen W."/>
            <person name="Xie M."/>
            <person name="Wang W."/>
            <person name="Hammond S."/>
            <person name="Andersen M.R."/>
            <person name="Neff N."/>
            <person name="Passarelli B."/>
            <person name="Koh W."/>
            <person name="Fan H.C."/>
            <person name="Wang J."/>
            <person name="Gui Y."/>
            <person name="Lee K.H."/>
            <person name="Betenbaugh M.J."/>
            <person name="Quake S.R."/>
            <person name="Famili I."/>
            <person name="Palsson B.O."/>
            <person name="Wang J."/>
        </authorList>
    </citation>
    <scope>NUCLEOTIDE SEQUENCE [LARGE SCALE GENOMIC DNA]</scope>
    <source>
        <strain evidence="2">CHO K1 cell line</strain>
    </source>
</reference>
<organism evidence="1 2">
    <name type="scientific">Cricetulus griseus</name>
    <name type="common">Chinese hamster</name>
    <name type="synonym">Cricetulus barabensis griseus</name>
    <dbReference type="NCBI Taxonomy" id="10029"/>
    <lineage>
        <taxon>Eukaryota</taxon>
        <taxon>Metazoa</taxon>
        <taxon>Chordata</taxon>
        <taxon>Craniata</taxon>
        <taxon>Vertebrata</taxon>
        <taxon>Euteleostomi</taxon>
        <taxon>Mammalia</taxon>
        <taxon>Eutheria</taxon>
        <taxon>Euarchontoglires</taxon>
        <taxon>Glires</taxon>
        <taxon>Rodentia</taxon>
        <taxon>Myomorpha</taxon>
        <taxon>Muroidea</taxon>
        <taxon>Cricetidae</taxon>
        <taxon>Cricetinae</taxon>
        <taxon>Cricetulus</taxon>
    </lineage>
</organism>
<dbReference type="Proteomes" id="UP000001075">
    <property type="component" value="Unassembled WGS sequence"/>
</dbReference>
<dbReference type="EMBL" id="JH000887">
    <property type="protein sequence ID" value="EGW03266.1"/>
    <property type="molecule type" value="Genomic_DNA"/>
</dbReference>
<accession>G3HXP1</accession>
<proteinExistence type="predicted"/>
<evidence type="ECO:0000313" key="1">
    <source>
        <dbReference type="EMBL" id="EGW03266.1"/>
    </source>
</evidence>
<evidence type="ECO:0000313" key="2">
    <source>
        <dbReference type="Proteomes" id="UP000001075"/>
    </source>
</evidence>
<dbReference type="AlphaFoldDB" id="G3HXP1"/>